<proteinExistence type="predicted"/>
<protein>
    <recommendedName>
        <fullName evidence="1">Reverse transcriptase domain-containing protein</fullName>
    </recommendedName>
</protein>
<dbReference type="InterPro" id="IPR000477">
    <property type="entry name" value="RT_dom"/>
</dbReference>
<dbReference type="EMBL" id="JANPWB010000009">
    <property type="protein sequence ID" value="KAJ1159325.1"/>
    <property type="molecule type" value="Genomic_DNA"/>
</dbReference>
<dbReference type="AlphaFoldDB" id="A0AAV7S6I2"/>
<evidence type="ECO:0000313" key="3">
    <source>
        <dbReference type="Proteomes" id="UP001066276"/>
    </source>
</evidence>
<dbReference type="Proteomes" id="UP001066276">
    <property type="component" value="Chromosome 5"/>
</dbReference>
<organism evidence="2 3">
    <name type="scientific">Pleurodeles waltl</name>
    <name type="common">Iberian ribbed newt</name>
    <dbReference type="NCBI Taxonomy" id="8319"/>
    <lineage>
        <taxon>Eukaryota</taxon>
        <taxon>Metazoa</taxon>
        <taxon>Chordata</taxon>
        <taxon>Craniata</taxon>
        <taxon>Vertebrata</taxon>
        <taxon>Euteleostomi</taxon>
        <taxon>Amphibia</taxon>
        <taxon>Batrachia</taxon>
        <taxon>Caudata</taxon>
        <taxon>Salamandroidea</taxon>
        <taxon>Salamandridae</taxon>
        <taxon>Pleurodelinae</taxon>
        <taxon>Pleurodeles</taxon>
    </lineage>
</organism>
<dbReference type="PANTHER" id="PTHR21301:SF12">
    <property type="match status" value="1"/>
</dbReference>
<sequence>MDFRPPSSFTPPSTTMPVEILTFEKMVLKDVETLSKEMNYIKFNLTYGENMALQGLKQRRDVIIKAADKGGGIVLQDIDNYKQEILRQLSDQDCYKISTIDPTKQLSKEILELTTKGFDLCFISKRELQFLNKKNPCIPVIYTLPKIHKNLTNPPGRPIVSGCGSILEPLCKYLDFIKPFVPLTDAYTRDSMHVIMLYEGLNASTETEILVTMDIQSLYTNIPQADALATRDQPAQVPTWFLVEMRIAMGKNYFMFDKFYFQTKGVAMGATFAPNLANLYMADYETQHIFSKANPFLGHLRKWSRYIDDVLLI</sequence>
<evidence type="ECO:0000259" key="1">
    <source>
        <dbReference type="PROSITE" id="PS50878"/>
    </source>
</evidence>
<evidence type="ECO:0000313" key="2">
    <source>
        <dbReference type="EMBL" id="KAJ1159325.1"/>
    </source>
</evidence>
<feature type="domain" description="Reverse transcriptase" evidence="1">
    <location>
        <begin position="125"/>
        <end position="313"/>
    </location>
</feature>
<dbReference type="PANTHER" id="PTHR21301">
    <property type="entry name" value="REVERSE TRANSCRIPTASE"/>
    <property type="match status" value="1"/>
</dbReference>
<reference evidence="2" key="1">
    <citation type="journal article" date="2022" name="bioRxiv">
        <title>Sequencing and chromosome-scale assembly of the giantPleurodeles waltlgenome.</title>
        <authorList>
            <person name="Brown T."/>
            <person name="Elewa A."/>
            <person name="Iarovenko S."/>
            <person name="Subramanian E."/>
            <person name="Araus A.J."/>
            <person name="Petzold A."/>
            <person name="Susuki M."/>
            <person name="Suzuki K.-i.T."/>
            <person name="Hayashi T."/>
            <person name="Toyoda A."/>
            <person name="Oliveira C."/>
            <person name="Osipova E."/>
            <person name="Leigh N.D."/>
            <person name="Simon A."/>
            <person name="Yun M.H."/>
        </authorList>
    </citation>
    <scope>NUCLEOTIDE SEQUENCE</scope>
    <source>
        <strain evidence="2">20211129_DDA</strain>
        <tissue evidence="2">Liver</tissue>
    </source>
</reference>
<comment type="caution">
    <text evidence="2">The sequence shown here is derived from an EMBL/GenBank/DDBJ whole genome shotgun (WGS) entry which is preliminary data.</text>
</comment>
<gene>
    <name evidence="2" type="ORF">NDU88_011992</name>
</gene>
<dbReference type="PROSITE" id="PS50878">
    <property type="entry name" value="RT_POL"/>
    <property type="match status" value="1"/>
</dbReference>
<name>A0AAV7S6I2_PLEWA</name>
<accession>A0AAV7S6I2</accession>
<keyword evidence="3" id="KW-1185">Reference proteome</keyword>